<dbReference type="PANTHER" id="PTHR43236">
    <property type="entry name" value="ANTITOXIN HIGA1"/>
    <property type="match status" value="1"/>
</dbReference>
<accession>A0ABS0YRE3</accession>
<dbReference type="PROSITE" id="PS50943">
    <property type="entry name" value="HTH_CROC1"/>
    <property type="match status" value="1"/>
</dbReference>
<feature type="domain" description="HTH cro/C1-type" evidence="2">
    <location>
        <begin position="10"/>
        <end position="64"/>
    </location>
</feature>
<sequence length="372" mass="42316">MSMLIDPERITYARELKGFSKKDLAQKVDKTPSAISQIEKSIIRPDTETLMRISLALSVPPSFFAKKEGRRYINLGQCHFRSKRSVSQAKRKQSVRIGDFFIEFVDFLQQQGVVFPEEKVSGFQSFQPKSMEDIEIIAAELRRFWGMSLGPIPNITRLLESKGIIVTPIYNSCIEVDAFSVWAGKRPWVMLALGKTASRARFDAAHELGHLVLHEEHTPGCSLTENEADRFAGAFLAPRDSFILECPRRWDYEAFEKLKHRWKMSIQALVYRAYNLGVLSQHSLRKAFISISQSGQRKDEGTEWAKEQPTLFDQALELICDKVSLSEIASSLCVSKTDLIGYLNDAISEDLLARLDKKSEDQNGQLVFLRES</sequence>
<dbReference type="Gene3D" id="1.10.260.40">
    <property type="entry name" value="lambda repressor-like DNA-binding domains"/>
    <property type="match status" value="1"/>
</dbReference>
<dbReference type="Proteomes" id="UP000641025">
    <property type="component" value="Unassembled WGS sequence"/>
</dbReference>
<dbReference type="EMBL" id="JAEMHK010000007">
    <property type="protein sequence ID" value="MBJ6800564.1"/>
    <property type="molecule type" value="Genomic_DNA"/>
</dbReference>
<comment type="caution">
    <text evidence="3">The sequence shown here is derived from an EMBL/GenBank/DDBJ whole genome shotgun (WGS) entry which is preliminary data.</text>
</comment>
<gene>
    <name evidence="3" type="ORF">JFN90_10505</name>
</gene>
<dbReference type="Gene3D" id="1.10.10.2910">
    <property type="match status" value="1"/>
</dbReference>
<dbReference type="InterPro" id="IPR001387">
    <property type="entry name" value="Cro/C1-type_HTH"/>
</dbReference>
<dbReference type="InterPro" id="IPR010982">
    <property type="entry name" value="Lambda_DNA-bd_dom_sf"/>
</dbReference>
<dbReference type="InterPro" id="IPR010359">
    <property type="entry name" value="IrrE_HExxH"/>
</dbReference>
<dbReference type="SMART" id="SM00530">
    <property type="entry name" value="HTH_XRE"/>
    <property type="match status" value="1"/>
</dbReference>
<dbReference type="Pfam" id="PF06114">
    <property type="entry name" value="Peptidase_M78"/>
    <property type="match status" value="1"/>
</dbReference>
<comment type="similarity">
    <text evidence="1">Belongs to the short-chain fatty acyl-CoA assimilation regulator (ScfR) family.</text>
</comment>
<evidence type="ECO:0000259" key="2">
    <source>
        <dbReference type="PROSITE" id="PS50943"/>
    </source>
</evidence>
<organism evidence="3 4">
    <name type="scientific">Geomonas propionica</name>
    <dbReference type="NCBI Taxonomy" id="2798582"/>
    <lineage>
        <taxon>Bacteria</taxon>
        <taxon>Pseudomonadati</taxon>
        <taxon>Thermodesulfobacteriota</taxon>
        <taxon>Desulfuromonadia</taxon>
        <taxon>Geobacterales</taxon>
        <taxon>Geobacteraceae</taxon>
        <taxon>Geomonas</taxon>
    </lineage>
</organism>
<name>A0ABS0YRE3_9BACT</name>
<keyword evidence="4" id="KW-1185">Reference proteome</keyword>
<dbReference type="CDD" id="cd00093">
    <property type="entry name" value="HTH_XRE"/>
    <property type="match status" value="1"/>
</dbReference>
<dbReference type="Pfam" id="PF01381">
    <property type="entry name" value="HTH_3"/>
    <property type="match status" value="1"/>
</dbReference>
<evidence type="ECO:0000313" key="4">
    <source>
        <dbReference type="Proteomes" id="UP000641025"/>
    </source>
</evidence>
<proteinExistence type="inferred from homology"/>
<protein>
    <submittedName>
        <fullName evidence="3">ImmA/IrrE family metallo-endopeptidase</fullName>
    </submittedName>
</protein>
<dbReference type="SUPFAM" id="SSF47413">
    <property type="entry name" value="lambda repressor-like DNA-binding domains"/>
    <property type="match status" value="1"/>
</dbReference>
<dbReference type="InterPro" id="IPR052345">
    <property type="entry name" value="Rad_response_metalloprotease"/>
</dbReference>
<dbReference type="PANTHER" id="PTHR43236:SF1">
    <property type="entry name" value="BLL7220 PROTEIN"/>
    <property type="match status" value="1"/>
</dbReference>
<reference evidence="3 4" key="1">
    <citation type="submission" date="2020-12" db="EMBL/GenBank/DDBJ databases">
        <title>Geomonas sp. Red259, isolated from paddy soil.</title>
        <authorList>
            <person name="Xu Z."/>
            <person name="Zhang Z."/>
            <person name="Masuda Y."/>
            <person name="Itoh H."/>
            <person name="Senoo K."/>
        </authorList>
    </citation>
    <scope>NUCLEOTIDE SEQUENCE [LARGE SCALE GENOMIC DNA]</scope>
    <source>
        <strain evidence="3 4">Red259</strain>
    </source>
</reference>
<evidence type="ECO:0000313" key="3">
    <source>
        <dbReference type="EMBL" id="MBJ6800564.1"/>
    </source>
</evidence>
<evidence type="ECO:0000256" key="1">
    <source>
        <dbReference type="ARBA" id="ARBA00007227"/>
    </source>
</evidence>
<dbReference type="RefSeq" id="WP_199395072.1">
    <property type="nucleotide sequence ID" value="NZ_JAEMHK010000007.1"/>
</dbReference>